<dbReference type="GO" id="GO:0006888">
    <property type="term" value="P:endoplasmic reticulum to Golgi vesicle-mediated transport"/>
    <property type="evidence" value="ECO:0007669"/>
    <property type="project" value="TreeGrafter"/>
</dbReference>
<keyword evidence="2 4" id="KW-0853">WD repeat</keyword>
<dbReference type="InterPro" id="IPR036322">
    <property type="entry name" value="WD40_repeat_dom_sf"/>
</dbReference>
<keyword evidence="3" id="KW-0677">Repeat</keyword>
<dbReference type="AlphaFoldDB" id="A0A673X3U0"/>
<sequence length="547" mass="61296">MLTKFETKSARVKGLSFHPKRPWILASLHNGVIQLWDYRMCTLIDKFDEHDGPVRGIDFHKQQPLFVSGGDDYKIKVWNYKLRRCLFTLLGHLDYIRTTFFHHVSPYFFTLKMANQPFKCHPPPPINPLDTNWPLLTVSKGFFEGAIAAKGKAGQMAADMDVDTPGGEGWGEDAELQLDEDGFMDAQDALGEEGGAAKEEGGGWEVEEDLDLPPELLSAGAGGGAEDGFFVPPTKGMSPTQLWCNNSQLPVDHVLAGSFETAMRLLHDQVGVVQFGPYKQLFMQTLSRGRTCYLGLPSLPCLRGNPQRNWKECGTKQGLPAVGLRLSDLIARLQQCYQLTTAGRFEEAVERFRAILLSVPLLVVDNKQEIAEAQQLITICREYIVGLTMETERKKLPKDTLDQQKRLCEMAAYFTHCSLQPVHMVLVLRTALNLFFKLKNFKTAASFARRLLELGPKPEVAQQTRKILAACEKTLTDAHQLNYDPHNPFDLCAASYTPLYRGRPVEKCPLSGACYCPPYKGQVCRVTQVTEIGKDVIGLRVSPLQFR</sequence>
<accession>A0A673X3U0</accession>
<dbReference type="Gene3D" id="2.130.10.10">
    <property type="entry name" value="YVTN repeat-like/Quinoprotein amine dehydrogenase"/>
    <property type="match status" value="1"/>
</dbReference>
<dbReference type="InterPro" id="IPR001680">
    <property type="entry name" value="WD40_rpt"/>
</dbReference>
<dbReference type="Proteomes" id="UP000472277">
    <property type="component" value="Chromosome 21"/>
</dbReference>
<dbReference type="GO" id="GO:0006886">
    <property type="term" value="P:intracellular protein transport"/>
    <property type="evidence" value="ECO:0007669"/>
    <property type="project" value="InterPro"/>
</dbReference>
<evidence type="ECO:0000313" key="6">
    <source>
        <dbReference type="Ensembl" id="ENSSTUP00000015637.1"/>
    </source>
</evidence>
<dbReference type="GO" id="GO:0030126">
    <property type="term" value="C:COPI vesicle coat"/>
    <property type="evidence" value="ECO:0007669"/>
    <property type="project" value="InterPro"/>
</dbReference>
<dbReference type="PROSITE" id="PS50082">
    <property type="entry name" value="WD_REPEATS_2"/>
    <property type="match status" value="1"/>
</dbReference>
<dbReference type="PROSITE" id="PS50294">
    <property type="entry name" value="WD_REPEATS_REGION"/>
    <property type="match status" value="1"/>
</dbReference>
<evidence type="ECO:0000256" key="2">
    <source>
        <dbReference type="ARBA" id="ARBA00022574"/>
    </source>
</evidence>
<dbReference type="Pfam" id="PF06957">
    <property type="entry name" value="COPI_C"/>
    <property type="match status" value="1"/>
</dbReference>
<evidence type="ECO:0000259" key="5">
    <source>
        <dbReference type="Pfam" id="PF06957"/>
    </source>
</evidence>
<gene>
    <name evidence="6" type="primary">COPA</name>
    <name evidence="6" type="synonym">LOC115157287</name>
</gene>
<evidence type="ECO:0000256" key="4">
    <source>
        <dbReference type="PROSITE-ProRule" id="PRU00221"/>
    </source>
</evidence>
<keyword evidence="7" id="KW-1185">Reference proteome</keyword>
<dbReference type="SMART" id="SM00320">
    <property type="entry name" value="WD40"/>
    <property type="match status" value="2"/>
</dbReference>
<evidence type="ECO:0000313" key="7">
    <source>
        <dbReference type="Proteomes" id="UP000472277"/>
    </source>
</evidence>
<proteinExistence type="predicted"/>
<dbReference type="InterPro" id="IPR010714">
    <property type="entry name" value="Coatomer_asu_C"/>
</dbReference>
<dbReference type="SUPFAM" id="SSF50978">
    <property type="entry name" value="WD40 repeat-like"/>
    <property type="match status" value="1"/>
</dbReference>
<dbReference type="PANTHER" id="PTHR19876:SF1">
    <property type="entry name" value="COATOMER SUBUNIT ALPHA"/>
    <property type="match status" value="1"/>
</dbReference>
<dbReference type="GO" id="GO:0005198">
    <property type="term" value="F:structural molecule activity"/>
    <property type="evidence" value="ECO:0007669"/>
    <property type="project" value="InterPro"/>
</dbReference>
<feature type="domain" description="Coatomer alpha subunit C-terminal" evidence="5">
    <location>
        <begin position="140"/>
        <end position="547"/>
    </location>
</feature>
<dbReference type="InterPro" id="IPR015943">
    <property type="entry name" value="WD40/YVTN_repeat-like_dom_sf"/>
</dbReference>
<name>A0A673X3U0_SALTR</name>
<dbReference type="GeneTree" id="ENSGT00940000155451"/>
<dbReference type="GO" id="GO:0006891">
    <property type="term" value="P:intra-Golgi vesicle-mediated transport"/>
    <property type="evidence" value="ECO:0007669"/>
    <property type="project" value="TreeGrafter"/>
</dbReference>
<feature type="repeat" description="WD" evidence="4">
    <location>
        <begin position="47"/>
        <end position="88"/>
    </location>
</feature>
<dbReference type="GO" id="GO:0006890">
    <property type="term" value="P:retrograde vesicle-mediated transport, Golgi to endoplasmic reticulum"/>
    <property type="evidence" value="ECO:0007669"/>
    <property type="project" value="TreeGrafter"/>
</dbReference>
<dbReference type="InterPro" id="IPR050844">
    <property type="entry name" value="Coatomer_complex_subunit"/>
</dbReference>
<dbReference type="Pfam" id="PF00400">
    <property type="entry name" value="WD40"/>
    <property type="match status" value="2"/>
</dbReference>
<dbReference type="Ensembl" id="ENSSTUT00000016500.1">
    <property type="protein sequence ID" value="ENSSTUP00000015637.1"/>
    <property type="gene ID" value="ENSSTUG00000006982.1"/>
</dbReference>
<evidence type="ECO:0000256" key="3">
    <source>
        <dbReference type="ARBA" id="ARBA00022737"/>
    </source>
</evidence>
<protein>
    <submittedName>
        <fullName evidence="6">COPI coat complex subunit alpha</fullName>
    </submittedName>
</protein>
<reference evidence="6" key="2">
    <citation type="submission" date="2025-09" db="UniProtKB">
        <authorList>
            <consortium name="Ensembl"/>
        </authorList>
    </citation>
    <scope>IDENTIFICATION</scope>
</reference>
<organism evidence="6 7">
    <name type="scientific">Salmo trutta</name>
    <name type="common">Brown trout</name>
    <dbReference type="NCBI Taxonomy" id="8032"/>
    <lineage>
        <taxon>Eukaryota</taxon>
        <taxon>Metazoa</taxon>
        <taxon>Chordata</taxon>
        <taxon>Craniata</taxon>
        <taxon>Vertebrata</taxon>
        <taxon>Euteleostomi</taxon>
        <taxon>Actinopterygii</taxon>
        <taxon>Neopterygii</taxon>
        <taxon>Teleostei</taxon>
        <taxon>Protacanthopterygii</taxon>
        <taxon>Salmoniformes</taxon>
        <taxon>Salmonidae</taxon>
        <taxon>Salmoninae</taxon>
        <taxon>Salmo</taxon>
    </lineage>
</organism>
<evidence type="ECO:0000256" key="1">
    <source>
        <dbReference type="ARBA" id="ARBA00004347"/>
    </source>
</evidence>
<comment type="subcellular location">
    <subcellularLocation>
        <location evidence="1">Cytoplasmic vesicle</location>
        <location evidence="1">COPI-coated vesicle membrane</location>
        <topology evidence="1">Peripheral membrane protein</topology>
        <orientation evidence="1">Cytoplasmic side</orientation>
    </subcellularLocation>
</comment>
<reference evidence="6" key="1">
    <citation type="submission" date="2025-08" db="UniProtKB">
        <authorList>
            <consortium name="Ensembl"/>
        </authorList>
    </citation>
    <scope>IDENTIFICATION</scope>
</reference>
<dbReference type="PANTHER" id="PTHR19876">
    <property type="entry name" value="COATOMER"/>
    <property type="match status" value="1"/>
</dbReference>